<feature type="domain" description="Hflx-type G" evidence="6">
    <location>
        <begin position="325"/>
        <end position="493"/>
    </location>
</feature>
<evidence type="ECO:0000313" key="8">
    <source>
        <dbReference type="Proteomes" id="UP001209878"/>
    </source>
</evidence>
<dbReference type="GO" id="GO:0005737">
    <property type="term" value="C:cytoplasm"/>
    <property type="evidence" value="ECO:0007669"/>
    <property type="project" value="TreeGrafter"/>
</dbReference>
<dbReference type="GO" id="GO:0043022">
    <property type="term" value="F:ribosome binding"/>
    <property type="evidence" value="ECO:0007669"/>
    <property type="project" value="TreeGrafter"/>
</dbReference>
<evidence type="ECO:0000313" key="7">
    <source>
        <dbReference type="EMBL" id="KAK2176646.1"/>
    </source>
</evidence>
<evidence type="ECO:0000256" key="3">
    <source>
        <dbReference type="ARBA" id="ARBA00022842"/>
    </source>
</evidence>
<keyword evidence="2" id="KW-0547">Nucleotide-binding</keyword>
<dbReference type="InterPro" id="IPR025121">
    <property type="entry name" value="GTPase_HflX_N"/>
</dbReference>
<evidence type="ECO:0000256" key="1">
    <source>
        <dbReference type="ARBA" id="ARBA00022723"/>
    </source>
</evidence>
<keyword evidence="5" id="KW-0175">Coiled coil</keyword>
<dbReference type="PANTHER" id="PTHR10229:SF0">
    <property type="entry name" value="GTP-BINDING PROTEIN 6-RELATED"/>
    <property type="match status" value="1"/>
</dbReference>
<keyword evidence="1" id="KW-0479">Metal-binding</keyword>
<dbReference type="Gene3D" id="3.40.50.300">
    <property type="entry name" value="P-loop containing nucleotide triphosphate hydrolases"/>
    <property type="match status" value="1"/>
</dbReference>
<dbReference type="Proteomes" id="UP001209878">
    <property type="component" value="Unassembled WGS sequence"/>
</dbReference>
<dbReference type="InterPro" id="IPR006073">
    <property type="entry name" value="GTP-bd"/>
</dbReference>
<feature type="coiled-coil region" evidence="5">
    <location>
        <begin position="287"/>
        <end position="314"/>
    </location>
</feature>
<evidence type="ECO:0000259" key="6">
    <source>
        <dbReference type="PROSITE" id="PS51705"/>
    </source>
</evidence>
<protein>
    <recommendedName>
        <fullName evidence="6">Hflx-type G domain-containing protein</fullName>
    </recommendedName>
</protein>
<dbReference type="InterPro" id="IPR032305">
    <property type="entry name" value="GTP-bd_M"/>
</dbReference>
<sequence>MNPLPCQPCLRRLLKLWVSVQLKGNFHTLRGVNSPALKTRLHPVIGTSQIVRVIGIAPGCLKLVCRRTPAETSRSFTTSLTANSHSEDTGCETGEDFEVDESLLGDKKYGELYTSSYLLPTGGHRVFVLQPDVKWGPKKASLTTAKLQLSEACALVESLPKWTVVEKAVYTLKNPDKKYLYGKGNFAEITQRIKRARAVTAVFVSTDMLSSAQLATMQQKWKIPVYDRYTMVLQIFKVRACTKEAKLQVALAEVPFYRSRLRGMHDHSLDKQAGGLAALGGAGHTFFEQRQRMLQEKELKIRKALAEIKSQRELLRKGRRKLQFPVIAVVGYTNAGKTSLIKAMTGDEDMQPRDQLFATLDVTAHAGTLPSLMKVIYVDTVGFISDIPTSLIDAFIATLEDVLNADVIVHVRDISHPDTSAQKVNVLHTLQELGLPQHLLDNIIEVCNKADLLSSPDKLAEEEDSECLKISATAGTGLQTLAARVEETIMDHTDRSLRHLRIPSSGQHLSWLYKEATVRSVKSHDHDTESLLVETVMTEAAYAKFLRRFGQPKNGRRSNKNQ</sequence>
<dbReference type="Gene3D" id="3.40.50.11060">
    <property type="entry name" value="GTPase HflX, N-terminal domain"/>
    <property type="match status" value="1"/>
</dbReference>
<evidence type="ECO:0000256" key="5">
    <source>
        <dbReference type="SAM" id="Coils"/>
    </source>
</evidence>
<dbReference type="InterPro" id="IPR016496">
    <property type="entry name" value="GTPase_HflX"/>
</dbReference>
<evidence type="ECO:0000256" key="2">
    <source>
        <dbReference type="ARBA" id="ARBA00022741"/>
    </source>
</evidence>
<dbReference type="Pfam" id="PF01926">
    <property type="entry name" value="MMR_HSR1"/>
    <property type="match status" value="1"/>
</dbReference>
<dbReference type="InterPro" id="IPR042108">
    <property type="entry name" value="GTPase_HflX_N_sf"/>
</dbReference>
<dbReference type="SUPFAM" id="SSF52540">
    <property type="entry name" value="P-loop containing nucleoside triphosphate hydrolases"/>
    <property type="match status" value="1"/>
</dbReference>
<proteinExistence type="predicted"/>
<comment type="caution">
    <text evidence="7">The sequence shown here is derived from an EMBL/GenBank/DDBJ whole genome shotgun (WGS) entry which is preliminary data.</text>
</comment>
<keyword evidence="8" id="KW-1185">Reference proteome</keyword>
<gene>
    <name evidence="7" type="ORF">NP493_650g01112</name>
</gene>
<evidence type="ECO:0000256" key="4">
    <source>
        <dbReference type="ARBA" id="ARBA00023134"/>
    </source>
</evidence>
<reference evidence="7" key="1">
    <citation type="journal article" date="2023" name="Mol. Biol. Evol.">
        <title>Third-Generation Sequencing Reveals the Adaptive Role of the Epigenome in Three Deep-Sea Polychaetes.</title>
        <authorList>
            <person name="Perez M."/>
            <person name="Aroh O."/>
            <person name="Sun Y."/>
            <person name="Lan Y."/>
            <person name="Juniper S.K."/>
            <person name="Young C.R."/>
            <person name="Angers B."/>
            <person name="Qian P.Y."/>
        </authorList>
    </citation>
    <scope>NUCLEOTIDE SEQUENCE</scope>
    <source>
        <strain evidence="7">R07B-5</strain>
    </source>
</reference>
<name>A0AAD9KSH1_RIDPI</name>
<dbReference type="Pfam" id="PF13167">
    <property type="entry name" value="GTP-bdg_N"/>
    <property type="match status" value="1"/>
</dbReference>
<dbReference type="FunFam" id="3.40.50.300:FF:000886">
    <property type="entry name" value="Putative GTP-binding protein 6"/>
    <property type="match status" value="1"/>
</dbReference>
<organism evidence="7 8">
    <name type="scientific">Ridgeia piscesae</name>
    <name type="common">Tubeworm</name>
    <dbReference type="NCBI Taxonomy" id="27915"/>
    <lineage>
        <taxon>Eukaryota</taxon>
        <taxon>Metazoa</taxon>
        <taxon>Spiralia</taxon>
        <taxon>Lophotrochozoa</taxon>
        <taxon>Annelida</taxon>
        <taxon>Polychaeta</taxon>
        <taxon>Sedentaria</taxon>
        <taxon>Canalipalpata</taxon>
        <taxon>Sabellida</taxon>
        <taxon>Siboglinidae</taxon>
        <taxon>Ridgeia</taxon>
    </lineage>
</organism>
<dbReference type="InterPro" id="IPR027417">
    <property type="entry name" value="P-loop_NTPase"/>
</dbReference>
<dbReference type="NCBIfam" id="TIGR03156">
    <property type="entry name" value="GTP_HflX"/>
    <property type="match status" value="1"/>
</dbReference>
<keyword evidence="3" id="KW-0460">Magnesium</keyword>
<keyword evidence="4" id="KW-0342">GTP-binding</keyword>
<dbReference type="AlphaFoldDB" id="A0AAD9KSH1"/>
<dbReference type="EMBL" id="JAODUO010000649">
    <property type="protein sequence ID" value="KAK2176646.1"/>
    <property type="molecule type" value="Genomic_DNA"/>
</dbReference>
<dbReference type="CDD" id="cd01878">
    <property type="entry name" value="HflX"/>
    <property type="match status" value="1"/>
</dbReference>
<accession>A0AAD9KSH1</accession>
<dbReference type="GO" id="GO:0046872">
    <property type="term" value="F:metal ion binding"/>
    <property type="evidence" value="ECO:0007669"/>
    <property type="project" value="UniProtKB-KW"/>
</dbReference>
<dbReference type="PROSITE" id="PS51705">
    <property type="entry name" value="G_HFLX"/>
    <property type="match status" value="1"/>
</dbReference>
<dbReference type="PANTHER" id="PTHR10229">
    <property type="entry name" value="GTP-BINDING PROTEIN HFLX"/>
    <property type="match status" value="1"/>
</dbReference>
<dbReference type="Pfam" id="PF16360">
    <property type="entry name" value="GTP-bdg_M"/>
    <property type="match status" value="1"/>
</dbReference>
<dbReference type="GO" id="GO:0005525">
    <property type="term" value="F:GTP binding"/>
    <property type="evidence" value="ECO:0007669"/>
    <property type="project" value="UniProtKB-KW"/>
</dbReference>
<dbReference type="InterPro" id="IPR030394">
    <property type="entry name" value="G_HFLX_dom"/>
</dbReference>